<evidence type="ECO:0000313" key="2">
    <source>
        <dbReference type="Proteomes" id="UP001396898"/>
    </source>
</evidence>
<accession>A0ABR1R9E9</accession>
<comment type="caution">
    <text evidence="1">The sequence shown here is derived from an EMBL/GenBank/DDBJ whole genome shotgun (WGS) entry which is preliminary data.</text>
</comment>
<sequence length="151" mass="17073">MDSLYEPTIIQGLVPTTFKFFQSGTEDPDTTLPLLQHDDYVRLAFGPSSQWQRGGGLVAADVERVMAASARALLRDLGGLGAWHDLRRRGGRGRDEARCRLLDVYIVREQEDPQRVYIDRQGQRLSAETGLSEADTLAQQFETFRNLFINM</sequence>
<organism evidence="1 2">
    <name type="scientific">Apiospora marii</name>
    <dbReference type="NCBI Taxonomy" id="335849"/>
    <lineage>
        <taxon>Eukaryota</taxon>
        <taxon>Fungi</taxon>
        <taxon>Dikarya</taxon>
        <taxon>Ascomycota</taxon>
        <taxon>Pezizomycotina</taxon>
        <taxon>Sordariomycetes</taxon>
        <taxon>Xylariomycetidae</taxon>
        <taxon>Amphisphaeriales</taxon>
        <taxon>Apiosporaceae</taxon>
        <taxon>Apiospora</taxon>
    </lineage>
</organism>
<dbReference type="Proteomes" id="UP001396898">
    <property type="component" value="Unassembled WGS sequence"/>
</dbReference>
<evidence type="ECO:0000313" key="1">
    <source>
        <dbReference type="EMBL" id="KAK8006034.1"/>
    </source>
</evidence>
<keyword evidence="2" id="KW-1185">Reference proteome</keyword>
<reference evidence="1 2" key="1">
    <citation type="submission" date="2023-01" db="EMBL/GenBank/DDBJ databases">
        <title>Analysis of 21 Apiospora genomes using comparative genomics revels a genus with tremendous synthesis potential of carbohydrate active enzymes and secondary metabolites.</title>
        <authorList>
            <person name="Sorensen T."/>
        </authorList>
    </citation>
    <scope>NUCLEOTIDE SEQUENCE [LARGE SCALE GENOMIC DNA]</scope>
    <source>
        <strain evidence="1 2">CBS 20057</strain>
    </source>
</reference>
<proteinExistence type="predicted"/>
<name>A0ABR1R9E9_9PEZI</name>
<protein>
    <submittedName>
        <fullName evidence="1">Uncharacterized protein</fullName>
    </submittedName>
</protein>
<gene>
    <name evidence="1" type="ORF">PG991_012331</name>
</gene>
<dbReference type="EMBL" id="JAQQWI010000017">
    <property type="protein sequence ID" value="KAK8006034.1"/>
    <property type="molecule type" value="Genomic_DNA"/>
</dbReference>